<feature type="region of interest" description="Disordered" evidence="1">
    <location>
        <begin position="29"/>
        <end position="83"/>
    </location>
</feature>
<dbReference type="AlphaFoldDB" id="A0A8X6NBL3"/>
<gene>
    <name evidence="2" type="ORF">NPIL_136241</name>
</gene>
<evidence type="ECO:0000313" key="2">
    <source>
        <dbReference type="EMBL" id="GFT05181.1"/>
    </source>
</evidence>
<evidence type="ECO:0000256" key="1">
    <source>
        <dbReference type="SAM" id="MobiDB-lite"/>
    </source>
</evidence>
<accession>A0A8X6NBL3</accession>
<name>A0A8X6NBL3_NEPPI</name>
<dbReference type="Proteomes" id="UP000887013">
    <property type="component" value="Unassembled WGS sequence"/>
</dbReference>
<keyword evidence="3" id="KW-1185">Reference proteome</keyword>
<dbReference type="EMBL" id="BMAW01102633">
    <property type="protein sequence ID" value="GFT05181.1"/>
    <property type="molecule type" value="Genomic_DNA"/>
</dbReference>
<feature type="non-terminal residue" evidence="2">
    <location>
        <position position="1"/>
    </location>
</feature>
<organism evidence="2 3">
    <name type="scientific">Nephila pilipes</name>
    <name type="common">Giant wood spider</name>
    <name type="synonym">Nephila maculata</name>
    <dbReference type="NCBI Taxonomy" id="299642"/>
    <lineage>
        <taxon>Eukaryota</taxon>
        <taxon>Metazoa</taxon>
        <taxon>Ecdysozoa</taxon>
        <taxon>Arthropoda</taxon>
        <taxon>Chelicerata</taxon>
        <taxon>Arachnida</taxon>
        <taxon>Araneae</taxon>
        <taxon>Araneomorphae</taxon>
        <taxon>Entelegynae</taxon>
        <taxon>Araneoidea</taxon>
        <taxon>Nephilidae</taxon>
        <taxon>Nephila</taxon>
    </lineage>
</organism>
<protein>
    <submittedName>
        <fullName evidence="2">Uncharacterized protein</fullName>
    </submittedName>
</protein>
<comment type="caution">
    <text evidence="2">The sequence shown here is derived from an EMBL/GenBank/DDBJ whole genome shotgun (WGS) entry which is preliminary data.</text>
</comment>
<proteinExistence type="predicted"/>
<sequence length="83" mass="9374">HPTGKPTLAHSSTAKKYRNYIKLAPLYSTQRQAMRMQPPPPTSNRNSSSYYHPIENQNSIQKPSLLQNSTETSLKNATCMRAL</sequence>
<reference evidence="2" key="1">
    <citation type="submission" date="2020-08" db="EMBL/GenBank/DDBJ databases">
        <title>Multicomponent nature underlies the extraordinary mechanical properties of spider dragline silk.</title>
        <authorList>
            <person name="Kono N."/>
            <person name="Nakamura H."/>
            <person name="Mori M."/>
            <person name="Yoshida Y."/>
            <person name="Ohtoshi R."/>
            <person name="Malay A.D."/>
            <person name="Moran D.A.P."/>
            <person name="Tomita M."/>
            <person name="Numata K."/>
            <person name="Arakawa K."/>
        </authorList>
    </citation>
    <scope>NUCLEOTIDE SEQUENCE</scope>
</reference>
<feature type="compositionally biased region" description="Polar residues" evidence="1">
    <location>
        <begin position="55"/>
        <end position="76"/>
    </location>
</feature>
<evidence type="ECO:0000313" key="3">
    <source>
        <dbReference type="Proteomes" id="UP000887013"/>
    </source>
</evidence>